<dbReference type="EMBL" id="NSGH01000001">
    <property type="protein sequence ID" value="PBB07081.1"/>
    <property type="molecule type" value="Genomic_DNA"/>
</dbReference>
<dbReference type="Gene3D" id="3.30.565.10">
    <property type="entry name" value="Histidine kinase-like ATPase, C-terminal domain"/>
    <property type="match status" value="1"/>
</dbReference>
<dbReference type="Pfam" id="PF02518">
    <property type="entry name" value="HATPase_c"/>
    <property type="match status" value="1"/>
</dbReference>
<accession>A0ABX4HV00</accession>
<evidence type="ECO:0000256" key="2">
    <source>
        <dbReference type="ARBA" id="ARBA00012438"/>
    </source>
</evidence>
<dbReference type="Gene3D" id="3.30.450.20">
    <property type="entry name" value="PAS domain"/>
    <property type="match status" value="1"/>
</dbReference>
<evidence type="ECO:0000259" key="11">
    <source>
        <dbReference type="PROSITE" id="PS50112"/>
    </source>
</evidence>
<evidence type="ECO:0000259" key="10">
    <source>
        <dbReference type="PROSITE" id="PS50109"/>
    </source>
</evidence>
<keyword evidence="8" id="KW-0902">Two-component regulatory system</keyword>
<evidence type="ECO:0000256" key="8">
    <source>
        <dbReference type="ARBA" id="ARBA00023012"/>
    </source>
</evidence>
<dbReference type="PANTHER" id="PTHR24421">
    <property type="entry name" value="NITRATE/NITRITE SENSOR PROTEIN NARX-RELATED"/>
    <property type="match status" value="1"/>
</dbReference>
<keyword evidence="5" id="KW-0547">Nucleotide-binding</keyword>
<evidence type="ECO:0000313" key="14">
    <source>
        <dbReference type="Proteomes" id="UP000217561"/>
    </source>
</evidence>
<dbReference type="SUPFAM" id="SSF55874">
    <property type="entry name" value="ATPase domain of HSP90 chaperone/DNA topoisomerase II/histidine kinase"/>
    <property type="match status" value="1"/>
</dbReference>
<feature type="domain" description="PAS" evidence="11">
    <location>
        <begin position="105"/>
        <end position="155"/>
    </location>
</feature>
<organism evidence="13 14">
    <name type="scientific">Salimicrobium humidisoli</name>
    <dbReference type="NCBI Taxonomy" id="2029857"/>
    <lineage>
        <taxon>Bacteria</taxon>
        <taxon>Bacillati</taxon>
        <taxon>Bacillota</taxon>
        <taxon>Bacilli</taxon>
        <taxon>Bacillales</taxon>
        <taxon>Bacillaceae</taxon>
        <taxon>Salimicrobium</taxon>
    </lineage>
</organism>
<proteinExistence type="predicted"/>
<dbReference type="InterPro" id="IPR003594">
    <property type="entry name" value="HATPase_dom"/>
</dbReference>
<dbReference type="CDD" id="cd00130">
    <property type="entry name" value="PAS"/>
    <property type="match status" value="1"/>
</dbReference>
<gene>
    <name evidence="13" type="ORF">CKW00_01090</name>
</gene>
<keyword evidence="6 13" id="KW-0418">Kinase</keyword>
<keyword evidence="7" id="KW-0067">ATP-binding</keyword>
<dbReference type="Pfam" id="PF13188">
    <property type="entry name" value="PAS_8"/>
    <property type="match status" value="1"/>
</dbReference>
<dbReference type="NCBIfam" id="TIGR00229">
    <property type="entry name" value="sensory_box"/>
    <property type="match status" value="1"/>
</dbReference>
<dbReference type="InterPro" id="IPR000014">
    <property type="entry name" value="PAS"/>
</dbReference>
<keyword evidence="9" id="KW-0175">Coiled coil</keyword>
<dbReference type="EC" id="2.7.13.3" evidence="2"/>
<evidence type="ECO:0000256" key="9">
    <source>
        <dbReference type="SAM" id="Coils"/>
    </source>
</evidence>
<name>A0ABX4HV00_9BACI</name>
<dbReference type="SMART" id="SM00387">
    <property type="entry name" value="HATPase_c"/>
    <property type="match status" value="1"/>
</dbReference>
<dbReference type="CDD" id="cd16917">
    <property type="entry name" value="HATPase_UhpB-NarQ-NarX-like"/>
    <property type="match status" value="1"/>
</dbReference>
<evidence type="ECO:0000313" key="13">
    <source>
        <dbReference type="EMBL" id="PBB07081.1"/>
    </source>
</evidence>
<keyword evidence="4" id="KW-0808">Transferase</keyword>
<keyword evidence="14" id="KW-1185">Reference proteome</keyword>
<dbReference type="InterPro" id="IPR050482">
    <property type="entry name" value="Sensor_HK_TwoCompSys"/>
</dbReference>
<evidence type="ECO:0000256" key="6">
    <source>
        <dbReference type="ARBA" id="ARBA00022777"/>
    </source>
</evidence>
<dbReference type="InterPro" id="IPR035965">
    <property type="entry name" value="PAS-like_dom_sf"/>
</dbReference>
<dbReference type="InterPro" id="IPR000700">
    <property type="entry name" value="PAS-assoc_C"/>
</dbReference>
<dbReference type="Pfam" id="PF07730">
    <property type="entry name" value="HisKA_3"/>
    <property type="match status" value="1"/>
</dbReference>
<evidence type="ECO:0000256" key="1">
    <source>
        <dbReference type="ARBA" id="ARBA00000085"/>
    </source>
</evidence>
<evidence type="ECO:0000256" key="7">
    <source>
        <dbReference type="ARBA" id="ARBA00022840"/>
    </source>
</evidence>
<dbReference type="PROSITE" id="PS50113">
    <property type="entry name" value="PAC"/>
    <property type="match status" value="1"/>
</dbReference>
<dbReference type="InterPro" id="IPR036890">
    <property type="entry name" value="HATPase_C_sf"/>
</dbReference>
<dbReference type="InterPro" id="IPR001610">
    <property type="entry name" value="PAC"/>
</dbReference>
<dbReference type="Proteomes" id="UP000217561">
    <property type="component" value="Unassembled WGS sequence"/>
</dbReference>
<feature type="domain" description="PAC" evidence="12">
    <location>
        <begin position="183"/>
        <end position="235"/>
    </location>
</feature>
<dbReference type="PANTHER" id="PTHR24421:SF10">
    <property type="entry name" value="NITRATE_NITRITE SENSOR PROTEIN NARQ"/>
    <property type="match status" value="1"/>
</dbReference>
<dbReference type="InterPro" id="IPR011712">
    <property type="entry name" value="Sig_transdc_His_kin_sub3_dim/P"/>
</dbReference>
<dbReference type="RefSeq" id="WP_095820993.1">
    <property type="nucleotide sequence ID" value="NZ_NSGH01000001.1"/>
</dbReference>
<sequence>MKSPITSFASIQEGLFLFDKTGAVLFANEQAWQMARSSVTDIEDVFPDFSQEELEKCEKNVLLDKHLLLADGQTIPVLVVVYEKDDMYIVTLSNIRERSRIAPDFYQPLKELLDIKYALDESSIVAVTDQRGRIQYVNRKFCEVSKYEPGELIGKDHRVLNSGTHSKEFFKQLWKTIGTGNVWRGEICNRAKDGGFYWVETTIVPFLKEDGKPYQYLAIRNEITARKQFEQELKEMATRILSVQEEEKRRLSRELHDGIGQNLYSLLIGLQRLQQEGTTPLVDSMEEEVSSIIQKVRDISWELRPSTLDELGLIPAIRSFVNRHREAYGMETNFRTTLTTRLDPETETAIYRIVQESMTNARKYAGVEEVKVEIEENLDYISLSVRDDGEGFDKRRTEKGVGTFSMQERARSAGGELTVYSRPGEGTTVKATFPKNM</sequence>
<feature type="domain" description="Histidine kinase" evidence="10">
    <location>
        <begin position="250"/>
        <end position="437"/>
    </location>
</feature>
<evidence type="ECO:0000259" key="12">
    <source>
        <dbReference type="PROSITE" id="PS50113"/>
    </source>
</evidence>
<reference evidence="13 14" key="1">
    <citation type="submission" date="2017-08" db="EMBL/GenBank/DDBJ databases">
        <title>Salimicrobium alkalisoli sp. nov., isolated from saline alkaline soil.</title>
        <authorList>
            <person name="Zhang G."/>
            <person name="Xiong Q."/>
        </authorList>
    </citation>
    <scope>NUCLEOTIDE SEQUENCE [LARGE SCALE GENOMIC DNA]</scope>
    <source>
        <strain evidence="13 14">WN024</strain>
    </source>
</reference>
<comment type="caution">
    <text evidence="13">The sequence shown here is derived from an EMBL/GenBank/DDBJ whole genome shotgun (WGS) entry which is preliminary data.</text>
</comment>
<dbReference type="PROSITE" id="PS50112">
    <property type="entry name" value="PAS"/>
    <property type="match status" value="1"/>
</dbReference>
<dbReference type="Gene3D" id="1.20.5.1930">
    <property type="match status" value="1"/>
</dbReference>
<dbReference type="PROSITE" id="PS50109">
    <property type="entry name" value="HIS_KIN"/>
    <property type="match status" value="1"/>
</dbReference>
<dbReference type="Pfam" id="PF13426">
    <property type="entry name" value="PAS_9"/>
    <property type="match status" value="1"/>
</dbReference>
<feature type="coiled-coil region" evidence="9">
    <location>
        <begin position="219"/>
        <end position="254"/>
    </location>
</feature>
<evidence type="ECO:0000256" key="3">
    <source>
        <dbReference type="ARBA" id="ARBA00022553"/>
    </source>
</evidence>
<evidence type="ECO:0000256" key="4">
    <source>
        <dbReference type="ARBA" id="ARBA00022679"/>
    </source>
</evidence>
<comment type="catalytic activity">
    <reaction evidence="1">
        <text>ATP + protein L-histidine = ADP + protein N-phospho-L-histidine.</text>
        <dbReference type="EC" id="2.7.13.3"/>
    </reaction>
</comment>
<keyword evidence="3" id="KW-0597">Phosphoprotein</keyword>
<evidence type="ECO:0000256" key="5">
    <source>
        <dbReference type="ARBA" id="ARBA00022741"/>
    </source>
</evidence>
<dbReference type="SMART" id="SM00086">
    <property type="entry name" value="PAC"/>
    <property type="match status" value="2"/>
</dbReference>
<dbReference type="GO" id="GO:0016301">
    <property type="term" value="F:kinase activity"/>
    <property type="evidence" value="ECO:0007669"/>
    <property type="project" value="UniProtKB-KW"/>
</dbReference>
<protein>
    <recommendedName>
        <fullName evidence="2">histidine kinase</fullName>
        <ecNumber evidence="2">2.7.13.3</ecNumber>
    </recommendedName>
</protein>
<dbReference type="InterPro" id="IPR005467">
    <property type="entry name" value="His_kinase_dom"/>
</dbReference>
<dbReference type="SUPFAM" id="SSF55785">
    <property type="entry name" value="PYP-like sensor domain (PAS domain)"/>
    <property type="match status" value="1"/>
</dbReference>